<keyword evidence="5" id="KW-0808">Transferase</keyword>
<evidence type="ECO:0000256" key="7">
    <source>
        <dbReference type="ARBA" id="ARBA00022777"/>
    </source>
</evidence>
<dbReference type="Proteomes" id="UP001238540">
    <property type="component" value="Unassembled WGS sequence"/>
</dbReference>
<evidence type="ECO:0000256" key="8">
    <source>
        <dbReference type="ARBA" id="ARBA00022840"/>
    </source>
</evidence>
<dbReference type="PRINTS" id="PR00344">
    <property type="entry name" value="BCTRLSENSOR"/>
</dbReference>
<gene>
    <name evidence="14" type="ORF">QWZ16_09540</name>
</gene>
<feature type="domain" description="HAMP" evidence="13">
    <location>
        <begin position="174"/>
        <end position="226"/>
    </location>
</feature>
<evidence type="ECO:0000313" key="15">
    <source>
        <dbReference type="Proteomes" id="UP001238540"/>
    </source>
</evidence>
<keyword evidence="8 14" id="KW-0067">ATP-binding</keyword>
<keyword evidence="15" id="KW-1185">Reference proteome</keyword>
<dbReference type="GO" id="GO:0005524">
    <property type="term" value="F:ATP binding"/>
    <property type="evidence" value="ECO:0007669"/>
    <property type="project" value="UniProtKB-KW"/>
</dbReference>
<keyword evidence="9" id="KW-0902">Two-component regulatory system</keyword>
<feature type="transmembrane region" description="Helical" evidence="11">
    <location>
        <begin position="7"/>
        <end position="30"/>
    </location>
</feature>
<evidence type="ECO:0000256" key="1">
    <source>
        <dbReference type="ARBA" id="ARBA00000085"/>
    </source>
</evidence>
<dbReference type="PROSITE" id="PS50885">
    <property type="entry name" value="HAMP"/>
    <property type="match status" value="1"/>
</dbReference>
<dbReference type="CDD" id="cd00082">
    <property type="entry name" value="HisKA"/>
    <property type="match status" value="1"/>
</dbReference>
<dbReference type="InterPro" id="IPR005467">
    <property type="entry name" value="His_kinase_dom"/>
</dbReference>
<keyword evidence="11" id="KW-0472">Membrane</keyword>
<evidence type="ECO:0000256" key="4">
    <source>
        <dbReference type="ARBA" id="ARBA00022553"/>
    </source>
</evidence>
<dbReference type="PANTHER" id="PTHR43065">
    <property type="entry name" value="SENSOR HISTIDINE KINASE"/>
    <property type="match status" value="1"/>
</dbReference>
<dbReference type="SMART" id="SM00304">
    <property type="entry name" value="HAMP"/>
    <property type="match status" value="1"/>
</dbReference>
<dbReference type="InterPro" id="IPR003661">
    <property type="entry name" value="HisK_dim/P_dom"/>
</dbReference>
<evidence type="ECO:0000256" key="5">
    <source>
        <dbReference type="ARBA" id="ARBA00022679"/>
    </source>
</evidence>
<keyword evidence="11" id="KW-0812">Transmembrane</keyword>
<dbReference type="InterPro" id="IPR004358">
    <property type="entry name" value="Sig_transdc_His_kin-like_C"/>
</dbReference>
<reference evidence="15" key="1">
    <citation type="journal article" date="2019" name="Int. J. Syst. Evol. Microbiol.">
        <title>The Global Catalogue of Microorganisms (GCM) 10K type strain sequencing project: providing services to taxonomists for standard genome sequencing and annotation.</title>
        <authorList>
            <consortium name="The Broad Institute Genomics Platform"/>
            <consortium name="The Broad Institute Genome Sequencing Center for Infectious Disease"/>
            <person name="Wu L."/>
            <person name="Ma J."/>
        </authorList>
    </citation>
    <scope>NUCLEOTIDE SEQUENCE [LARGE SCALE GENOMIC DNA]</scope>
    <source>
        <strain evidence="15">CECT 7398</strain>
    </source>
</reference>
<dbReference type="Gene3D" id="6.10.340.10">
    <property type="match status" value="1"/>
</dbReference>
<dbReference type="InterPro" id="IPR003594">
    <property type="entry name" value="HATPase_dom"/>
</dbReference>
<evidence type="ECO:0000256" key="2">
    <source>
        <dbReference type="ARBA" id="ARBA00004370"/>
    </source>
</evidence>
<evidence type="ECO:0000256" key="6">
    <source>
        <dbReference type="ARBA" id="ARBA00022741"/>
    </source>
</evidence>
<dbReference type="InterPro" id="IPR036097">
    <property type="entry name" value="HisK_dim/P_sf"/>
</dbReference>
<feature type="domain" description="Histidine kinase" evidence="12">
    <location>
        <begin position="289"/>
        <end position="539"/>
    </location>
</feature>
<evidence type="ECO:0000313" key="14">
    <source>
        <dbReference type="EMBL" id="MDN3609941.1"/>
    </source>
</evidence>
<dbReference type="Gene3D" id="1.10.287.130">
    <property type="match status" value="1"/>
</dbReference>
<dbReference type="Pfam" id="PF00672">
    <property type="entry name" value="HAMP"/>
    <property type="match status" value="1"/>
</dbReference>
<dbReference type="CDD" id="cd06225">
    <property type="entry name" value="HAMP"/>
    <property type="match status" value="1"/>
</dbReference>
<evidence type="ECO:0000256" key="9">
    <source>
        <dbReference type="ARBA" id="ARBA00023012"/>
    </source>
</evidence>
<dbReference type="Pfam" id="PF02518">
    <property type="entry name" value="HATPase_c"/>
    <property type="match status" value="1"/>
</dbReference>
<dbReference type="RefSeq" id="WP_170883383.1">
    <property type="nucleotide sequence ID" value="NZ_JABEYA020000017.1"/>
</dbReference>
<sequence>MSLRLKTILGVALIEAILLAILLTLTLNYLRTTNFDGLDQRATSTSNLFASTVKNAVLSYDLATVESFTKDLIKNEDITYVAVLGQGEQLLSGEGAIPDTFHKSHLEANSSQVSDGIFDISSPIEESGIEFGSVWLGFDMTALNTTLNDAKKWSTLIVVGEMTLVAMFSYLLGAYLTQRLSELKHAADQIAAGNRTIDISTQGRDELATVSRAFSNMVSEIKASEDQIKRYQNELEEANIALESRVEKRTAALLQANKQLTVTNDRLKSAKDKLVESEKMASIGTMAAGVAHEINNPMGSVSSNLQMCQHYLNTYQTWIEHSEAIINGVPSEDEEKFVKWKQEQYVDCLEEDFRDSLTDAMTSVDRVRNIVSALQSYATQLNKDQGSKERICLRDMLDDCQKGLENSDHINIALKPSLSELPPLHIFKDDFHQLFTELLKNGVQSCNRAKEQTTGHISIGCLHDKNKLVIQVVDNGVGVPSENLTRIYDPFFTTLPVGEGMGLGLTFAYNIARHHHGSIRLQNLDAGGAVVTLAFPASILAKEVIETADNA</sequence>
<dbReference type="EC" id="2.7.13.3" evidence="3"/>
<keyword evidence="6" id="KW-0547">Nucleotide-binding</keyword>
<evidence type="ECO:0000259" key="12">
    <source>
        <dbReference type="PROSITE" id="PS50109"/>
    </source>
</evidence>
<keyword evidence="10" id="KW-0175">Coiled coil</keyword>
<name>A0ABT8BS29_9VIBR</name>
<organism evidence="14 15">
    <name type="scientific">Vibrio ostreicida</name>
    <dbReference type="NCBI Taxonomy" id="526588"/>
    <lineage>
        <taxon>Bacteria</taxon>
        <taxon>Pseudomonadati</taxon>
        <taxon>Pseudomonadota</taxon>
        <taxon>Gammaproteobacteria</taxon>
        <taxon>Vibrionales</taxon>
        <taxon>Vibrionaceae</taxon>
        <taxon>Vibrio</taxon>
    </lineage>
</organism>
<evidence type="ECO:0000256" key="10">
    <source>
        <dbReference type="SAM" id="Coils"/>
    </source>
</evidence>
<comment type="catalytic activity">
    <reaction evidence="1">
        <text>ATP + protein L-histidine = ADP + protein N-phospho-L-histidine.</text>
        <dbReference type="EC" id="2.7.13.3"/>
    </reaction>
</comment>
<evidence type="ECO:0000256" key="3">
    <source>
        <dbReference type="ARBA" id="ARBA00012438"/>
    </source>
</evidence>
<protein>
    <recommendedName>
        <fullName evidence="3">histidine kinase</fullName>
        <ecNumber evidence="3">2.7.13.3</ecNumber>
    </recommendedName>
</protein>
<dbReference type="InterPro" id="IPR036890">
    <property type="entry name" value="HATPase_C_sf"/>
</dbReference>
<keyword evidence="7" id="KW-0418">Kinase</keyword>
<dbReference type="Gene3D" id="3.30.565.10">
    <property type="entry name" value="Histidine kinase-like ATPase, C-terminal domain"/>
    <property type="match status" value="1"/>
</dbReference>
<dbReference type="SUPFAM" id="SSF158472">
    <property type="entry name" value="HAMP domain-like"/>
    <property type="match status" value="1"/>
</dbReference>
<dbReference type="PANTHER" id="PTHR43065:SF10">
    <property type="entry name" value="PEROXIDE STRESS-ACTIVATED HISTIDINE KINASE MAK3"/>
    <property type="match status" value="1"/>
</dbReference>
<dbReference type="SUPFAM" id="SSF55874">
    <property type="entry name" value="ATPase domain of HSP90 chaperone/DNA topoisomerase II/histidine kinase"/>
    <property type="match status" value="1"/>
</dbReference>
<accession>A0ABT8BS29</accession>
<dbReference type="EMBL" id="JAUFQC010000001">
    <property type="protein sequence ID" value="MDN3609941.1"/>
    <property type="molecule type" value="Genomic_DNA"/>
</dbReference>
<evidence type="ECO:0000256" key="11">
    <source>
        <dbReference type="SAM" id="Phobius"/>
    </source>
</evidence>
<feature type="coiled-coil region" evidence="10">
    <location>
        <begin position="214"/>
        <end position="273"/>
    </location>
</feature>
<keyword evidence="4" id="KW-0597">Phosphoprotein</keyword>
<dbReference type="PROSITE" id="PS50109">
    <property type="entry name" value="HIS_KIN"/>
    <property type="match status" value="1"/>
</dbReference>
<dbReference type="SUPFAM" id="SSF47384">
    <property type="entry name" value="Homodimeric domain of signal transducing histidine kinase"/>
    <property type="match status" value="1"/>
</dbReference>
<comment type="subcellular location">
    <subcellularLocation>
        <location evidence="2">Membrane</location>
    </subcellularLocation>
</comment>
<dbReference type="InterPro" id="IPR003660">
    <property type="entry name" value="HAMP_dom"/>
</dbReference>
<proteinExistence type="predicted"/>
<evidence type="ECO:0000259" key="13">
    <source>
        <dbReference type="PROSITE" id="PS50885"/>
    </source>
</evidence>
<comment type="caution">
    <text evidence="14">The sequence shown here is derived from an EMBL/GenBank/DDBJ whole genome shotgun (WGS) entry which is preliminary data.</text>
</comment>
<keyword evidence="11" id="KW-1133">Transmembrane helix</keyword>
<dbReference type="SMART" id="SM00387">
    <property type="entry name" value="HATPase_c"/>
    <property type="match status" value="1"/>
</dbReference>